<evidence type="ECO:0000313" key="2">
    <source>
        <dbReference type="EMBL" id="KAK8002172.1"/>
    </source>
</evidence>
<evidence type="ECO:0000313" key="3">
    <source>
        <dbReference type="Proteomes" id="UP001396898"/>
    </source>
</evidence>
<feature type="compositionally biased region" description="Basic residues" evidence="1">
    <location>
        <begin position="65"/>
        <end position="74"/>
    </location>
</feature>
<feature type="compositionally biased region" description="Basic and acidic residues" evidence="1">
    <location>
        <begin position="95"/>
        <end position="133"/>
    </location>
</feature>
<proteinExistence type="predicted"/>
<accession>A0ABR1R8R6</accession>
<name>A0ABR1R8R6_9PEZI</name>
<organism evidence="2 3">
    <name type="scientific">Apiospora marii</name>
    <dbReference type="NCBI Taxonomy" id="335849"/>
    <lineage>
        <taxon>Eukaryota</taxon>
        <taxon>Fungi</taxon>
        <taxon>Dikarya</taxon>
        <taxon>Ascomycota</taxon>
        <taxon>Pezizomycotina</taxon>
        <taxon>Sordariomycetes</taxon>
        <taxon>Xylariomycetidae</taxon>
        <taxon>Amphisphaeriales</taxon>
        <taxon>Apiosporaceae</taxon>
        <taxon>Apiospora</taxon>
    </lineage>
</organism>
<dbReference type="EMBL" id="JAQQWI010000018">
    <property type="protein sequence ID" value="KAK8002172.1"/>
    <property type="molecule type" value="Genomic_DNA"/>
</dbReference>
<sequence length="148" mass="16316">MTWAGMVPFLPALENPTDVTASDSTTRPSHAEPPGSVALQPLVHRENREEGGKKKKNKEGMKQSKKDKKKKHKNSMLGRDALANSSAKAIAMPRSRGENNSKEKNESKKDKEKKDKEKKDKEKKDKEKKDKGIILEGVSLKGGDAPVG</sequence>
<evidence type="ECO:0000256" key="1">
    <source>
        <dbReference type="SAM" id="MobiDB-lite"/>
    </source>
</evidence>
<keyword evidence="3" id="KW-1185">Reference proteome</keyword>
<dbReference type="Proteomes" id="UP001396898">
    <property type="component" value="Unassembled WGS sequence"/>
</dbReference>
<feature type="region of interest" description="Disordered" evidence="1">
    <location>
        <begin position="1"/>
        <end position="148"/>
    </location>
</feature>
<reference evidence="2 3" key="1">
    <citation type="submission" date="2023-01" db="EMBL/GenBank/DDBJ databases">
        <title>Analysis of 21 Apiospora genomes using comparative genomics revels a genus with tremendous synthesis potential of carbohydrate active enzymes and secondary metabolites.</title>
        <authorList>
            <person name="Sorensen T."/>
        </authorList>
    </citation>
    <scope>NUCLEOTIDE SEQUENCE [LARGE SCALE GENOMIC DNA]</scope>
    <source>
        <strain evidence="2 3">CBS 20057</strain>
    </source>
</reference>
<comment type="caution">
    <text evidence="2">The sequence shown here is derived from an EMBL/GenBank/DDBJ whole genome shotgun (WGS) entry which is preliminary data.</text>
</comment>
<feature type="compositionally biased region" description="Polar residues" evidence="1">
    <location>
        <begin position="17"/>
        <end position="28"/>
    </location>
</feature>
<protein>
    <submittedName>
        <fullName evidence="2">Uncharacterized protein</fullName>
    </submittedName>
</protein>
<gene>
    <name evidence="2" type="ORF">PG991_014394</name>
</gene>
<feature type="compositionally biased region" description="Basic and acidic residues" evidence="1">
    <location>
        <begin position="43"/>
        <end position="64"/>
    </location>
</feature>